<evidence type="ECO:0000259" key="7">
    <source>
        <dbReference type="PROSITE" id="PS50103"/>
    </source>
</evidence>
<dbReference type="InterPro" id="IPR036855">
    <property type="entry name" value="Znf_CCCH_sf"/>
</dbReference>
<dbReference type="Gene3D" id="4.10.1000.10">
    <property type="entry name" value="Zinc finger, CCCH-type"/>
    <property type="match status" value="2"/>
</dbReference>
<accession>A0A7S3K2V6</accession>
<feature type="compositionally biased region" description="Low complexity" evidence="6">
    <location>
        <begin position="368"/>
        <end position="384"/>
    </location>
</feature>
<evidence type="ECO:0000256" key="3">
    <source>
        <dbReference type="ARBA" id="ARBA00022771"/>
    </source>
</evidence>
<dbReference type="InterPro" id="IPR006569">
    <property type="entry name" value="CID_dom"/>
</dbReference>
<feature type="compositionally biased region" description="Polar residues" evidence="6">
    <location>
        <begin position="417"/>
        <end position="430"/>
    </location>
</feature>
<dbReference type="GO" id="GO:0010468">
    <property type="term" value="P:regulation of gene expression"/>
    <property type="evidence" value="ECO:0007669"/>
    <property type="project" value="UniProtKB-ARBA"/>
</dbReference>
<dbReference type="InterPro" id="IPR041367">
    <property type="entry name" value="Znf-CCCH_4"/>
</dbReference>
<dbReference type="Pfam" id="PF04818">
    <property type="entry name" value="CID"/>
    <property type="match status" value="1"/>
</dbReference>
<dbReference type="Pfam" id="PF18044">
    <property type="entry name" value="zf-CCCH_4"/>
    <property type="match status" value="1"/>
</dbReference>
<reference evidence="9" key="1">
    <citation type="submission" date="2021-01" db="EMBL/GenBank/DDBJ databases">
        <authorList>
            <person name="Corre E."/>
            <person name="Pelletier E."/>
            <person name="Niang G."/>
            <person name="Scheremetjew M."/>
            <person name="Finn R."/>
            <person name="Kale V."/>
            <person name="Holt S."/>
            <person name="Cochrane G."/>
            <person name="Meng A."/>
            <person name="Brown T."/>
            <person name="Cohen L."/>
        </authorList>
    </citation>
    <scope>NUCLEOTIDE SEQUENCE</scope>
    <source>
        <strain evidence="9">CCMP1510</strain>
    </source>
</reference>
<dbReference type="SMART" id="SM00356">
    <property type="entry name" value="ZnF_C3H1"/>
    <property type="match status" value="2"/>
</dbReference>
<dbReference type="PANTHER" id="PTHR12547">
    <property type="entry name" value="CCCH ZINC FINGER/TIS11-RELATED"/>
    <property type="match status" value="1"/>
</dbReference>
<evidence type="ECO:0000256" key="6">
    <source>
        <dbReference type="SAM" id="MobiDB-lite"/>
    </source>
</evidence>
<keyword evidence="3 5" id="KW-0863">Zinc-finger</keyword>
<dbReference type="Pfam" id="PF00642">
    <property type="entry name" value="zf-CCCH"/>
    <property type="match status" value="1"/>
</dbReference>
<evidence type="ECO:0008006" key="10">
    <source>
        <dbReference type="Google" id="ProtNLM"/>
    </source>
</evidence>
<dbReference type="GO" id="GO:0008270">
    <property type="term" value="F:zinc ion binding"/>
    <property type="evidence" value="ECO:0007669"/>
    <property type="project" value="UniProtKB-KW"/>
</dbReference>
<evidence type="ECO:0000259" key="8">
    <source>
        <dbReference type="PROSITE" id="PS51391"/>
    </source>
</evidence>
<feature type="domain" description="C3H1-type" evidence="7">
    <location>
        <begin position="251"/>
        <end position="279"/>
    </location>
</feature>
<gene>
    <name evidence="9" type="ORF">ALAG00032_LOCUS11739</name>
</gene>
<dbReference type="InterPro" id="IPR008942">
    <property type="entry name" value="ENTH_VHS"/>
</dbReference>
<proteinExistence type="predicted"/>
<evidence type="ECO:0000313" key="9">
    <source>
        <dbReference type="EMBL" id="CAE0370959.1"/>
    </source>
</evidence>
<evidence type="ECO:0000256" key="4">
    <source>
        <dbReference type="ARBA" id="ARBA00022833"/>
    </source>
</evidence>
<dbReference type="InterPro" id="IPR000571">
    <property type="entry name" value="Znf_CCCH"/>
</dbReference>
<dbReference type="SUPFAM" id="SSF90229">
    <property type="entry name" value="CCCH zinc finger"/>
    <property type="match status" value="2"/>
</dbReference>
<evidence type="ECO:0000256" key="1">
    <source>
        <dbReference type="ARBA" id="ARBA00022723"/>
    </source>
</evidence>
<dbReference type="AlphaFoldDB" id="A0A7S3K2V6"/>
<sequence>MSGYEDGSAMDELNRELNELLATIPSKKISAAKVNAVSSAILAASRQNASIVAAALERYIEIAPAHAKLAGIYAIDAACRRQKDSKFANALEPNIYNTVLILSGSSLEVQRSTAKVLAEWRKASLFSSQTEALYDLELRFKQDDTNQKPIQVSGTEKYQDTVLRIPPVQNASPLMNHGGYQQGYQQEAPQQFPPPSKSYYGPSQHYGHSSYHTEEDEIAAMPPYQTHSWYQPGPQQPHQKQQLRGGPVQALLKTRLCRSVGTGVPCVYGDKCSFAHSQAELRKPDPRQLAAHRDAQPITTNNSEQNSADNEHNPKWQPHLRKTKLCRYFQSGHCPFGDKCNFAHGQTEVKPFTPPNHSSPSGHPPPNNVGGAPFHSNNNNFSSSIALDQPAYHAPGDGALKRPPPGEISRDLDEWSDTSLEPTDLSSQQALLKRPRLAT</sequence>
<feature type="zinc finger region" description="C3H1-type" evidence="5">
    <location>
        <begin position="320"/>
        <end position="347"/>
    </location>
</feature>
<dbReference type="GO" id="GO:0003729">
    <property type="term" value="F:mRNA binding"/>
    <property type="evidence" value="ECO:0007669"/>
    <property type="project" value="InterPro"/>
</dbReference>
<feature type="domain" description="CID" evidence="8">
    <location>
        <begin position="5"/>
        <end position="142"/>
    </location>
</feature>
<keyword evidence="4 5" id="KW-0862">Zinc</keyword>
<feature type="zinc finger region" description="C3H1-type" evidence="5">
    <location>
        <begin position="251"/>
        <end position="279"/>
    </location>
</feature>
<dbReference type="EMBL" id="HBIJ01017713">
    <property type="protein sequence ID" value="CAE0370959.1"/>
    <property type="molecule type" value="Transcribed_RNA"/>
</dbReference>
<feature type="region of interest" description="Disordered" evidence="6">
    <location>
        <begin position="169"/>
        <end position="210"/>
    </location>
</feature>
<dbReference type="GO" id="GO:0051252">
    <property type="term" value="P:regulation of RNA metabolic process"/>
    <property type="evidence" value="ECO:0007669"/>
    <property type="project" value="UniProtKB-ARBA"/>
</dbReference>
<feature type="compositionally biased region" description="Polar residues" evidence="6">
    <location>
        <begin position="297"/>
        <end position="308"/>
    </location>
</feature>
<dbReference type="InterPro" id="IPR045877">
    <property type="entry name" value="ZFP36-like"/>
</dbReference>
<dbReference type="PROSITE" id="PS50103">
    <property type="entry name" value="ZF_C3H1"/>
    <property type="match status" value="2"/>
</dbReference>
<feature type="region of interest" description="Disordered" evidence="6">
    <location>
        <begin position="225"/>
        <end position="246"/>
    </location>
</feature>
<protein>
    <recommendedName>
        <fullName evidence="10">C3H1-type domain-containing protein</fullName>
    </recommendedName>
</protein>
<evidence type="ECO:0000256" key="5">
    <source>
        <dbReference type="PROSITE-ProRule" id="PRU00723"/>
    </source>
</evidence>
<organism evidence="9">
    <name type="scientific">Aureoumbra lagunensis</name>
    <dbReference type="NCBI Taxonomy" id="44058"/>
    <lineage>
        <taxon>Eukaryota</taxon>
        <taxon>Sar</taxon>
        <taxon>Stramenopiles</taxon>
        <taxon>Ochrophyta</taxon>
        <taxon>Pelagophyceae</taxon>
        <taxon>Pelagomonadales</taxon>
        <taxon>Aureoumbra</taxon>
    </lineage>
</organism>
<dbReference type="FunFam" id="4.10.1000.10:FF:000003">
    <property type="entry name" value="Zinc finger CCCH domain-containing protein"/>
    <property type="match status" value="1"/>
</dbReference>
<feature type="compositionally biased region" description="Low complexity" evidence="6">
    <location>
        <begin position="231"/>
        <end position="242"/>
    </location>
</feature>
<name>A0A7S3K2V6_9STRA</name>
<evidence type="ECO:0000256" key="2">
    <source>
        <dbReference type="ARBA" id="ARBA00022737"/>
    </source>
</evidence>
<feature type="region of interest" description="Disordered" evidence="6">
    <location>
        <begin position="295"/>
        <end position="316"/>
    </location>
</feature>
<dbReference type="PROSITE" id="PS51391">
    <property type="entry name" value="CID"/>
    <property type="match status" value="1"/>
</dbReference>
<feature type="domain" description="C3H1-type" evidence="7">
    <location>
        <begin position="320"/>
        <end position="347"/>
    </location>
</feature>
<keyword evidence="2" id="KW-0677">Repeat</keyword>
<feature type="region of interest" description="Disordered" evidence="6">
    <location>
        <begin position="351"/>
        <end position="439"/>
    </location>
</feature>
<keyword evidence="1 5" id="KW-0479">Metal-binding</keyword>
<dbReference type="Gene3D" id="1.25.40.90">
    <property type="match status" value="1"/>
</dbReference>